<dbReference type="InterPro" id="IPR036703">
    <property type="entry name" value="MOB_kinase_act_sf"/>
</dbReference>
<reference evidence="3" key="3">
    <citation type="submission" date="2020-10" db="EMBL/GenBank/DDBJ databases">
        <authorList>
            <person name="Sedaghatjoo S."/>
        </authorList>
    </citation>
    <scope>NUCLEOTIDE SEQUENCE</scope>
    <source>
        <strain evidence="3">AZH3</strain>
    </source>
</reference>
<comment type="caution">
    <text evidence="4">The sequence shown here is derived from an EMBL/GenBank/DDBJ whole genome shotgun (WGS) entry which is preliminary data.</text>
</comment>
<reference evidence="4" key="1">
    <citation type="submission" date="2016-04" db="EMBL/GenBank/DDBJ databases">
        <authorList>
            <person name="Nguyen H.D."/>
            <person name="Kesanakurti P."/>
            <person name="Cullis J."/>
            <person name="Levesque C.A."/>
            <person name="Hambleton S."/>
        </authorList>
    </citation>
    <scope>NUCLEOTIDE SEQUENCE</scope>
    <source>
        <strain evidence="4">DAOMC 238032</strain>
    </source>
</reference>
<gene>
    <name evidence="4" type="ORF">A4X03_0g816</name>
    <name evidence="3" type="ORF">JKIAZH3_G5157</name>
</gene>
<evidence type="ECO:0000313" key="5">
    <source>
        <dbReference type="Proteomes" id="UP000077671"/>
    </source>
</evidence>
<evidence type="ECO:0000313" key="3">
    <source>
        <dbReference type="EMBL" id="CAD6958132.1"/>
    </source>
</evidence>
<feature type="binding site" evidence="1">
    <location>
        <position position="117"/>
    </location>
    <ligand>
        <name>Zn(2+)</name>
        <dbReference type="ChEBI" id="CHEBI:29105"/>
    </ligand>
</feature>
<dbReference type="SMART" id="SM01388">
    <property type="entry name" value="Mob1_phocein"/>
    <property type="match status" value="1"/>
</dbReference>
<dbReference type="Proteomes" id="UP000077671">
    <property type="component" value="Unassembled WGS sequence"/>
</dbReference>
<accession>A0A177VBY0</accession>
<evidence type="ECO:0000256" key="1">
    <source>
        <dbReference type="PIRSR" id="PIRSR605301-1"/>
    </source>
</evidence>
<dbReference type="InterPro" id="IPR005301">
    <property type="entry name" value="MOB_kinase_act_fam"/>
</dbReference>
<dbReference type="AlphaFoldDB" id="A0A177VBY0"/>
<dbReference type="EMBL" id="CAJHJG010006568">
    <property type="protein sequence ID" value="CAD6958132.1"/>
    <property type="molecule type" value="Genomic_DNA"/>
</dbReference>
<feature type="binding site" evidence="1">
    <location>
        <position position="196"/>
    </location>
    <ligand>
        <name>Zn(2+)</name>
        <dbReference type="ChEBI" id="CHEBI:29105"/>
    </ligand>
</feature>
<keyword evidence="1" id="KW-0479">Metal-binding</keyword>
<dbReference type="SUPFAM" id="SSF101152">
    <property type="entry name" value="Mob1/phocein"/>
    <property type="match status" value="1"/>
</dbReference>
<evidence type="ECO:0000313" key="6">
    <source>
        <dbReference type="Proteomes" id="UP000836402"/>
    </source>
</evidence>
<proteinExistence type="predicted"/>
<sequence>MSSFFGPEAEMPTADTLEPLSPRHGNGVAVSPSANALISLSKTRTFKPKRNIAEGTKQYQLKRYAEATLGSGNLRLAVILPEGEDLNEWLAVNTVDFFNHLNMLYGTITEFCTQAECPIMCAGPRFEYQWQDPSSAQFKKPTKMSAPEYVDHLMNWVQAQLDDEAVFPSKIGVPFSDNFRSTIMSILRRLFRVYAHIYNHHFAQICALSIEAHLNTSYRHFLLFVSEFKLIDPRELAPLAELNDAILAEN</sequence>
<name>A0A177VBY0_9BASI</name>
<feature type="binding site" evidence="1">
    <location>
        <position position="112"/>
    </location>
    <ligand>
        <name>Zn(2+)</name>
        <dbReference type="ChEBI" id="CHEBI:29105"/>
    </ligand>
</feature>
<evidence type="ECO:0008006" key="7">
    <source>
        <dbReference type="Google" id="ProtNLM"/>
    </source>
</evidence>
<evidence type="ECO:0000313" key="4">
    <source>
        <dbReference type="EMBL" id="KAE8264622.1"/>
    </source>
</evidence>
<keyword evidence="6" id="KW-1185">Reference proteome</keyword>
<evidence type="ECO:0000256" key="2">
    <source>
        <dbReference type="SAM" id="MobiDB-lite"/>
    </source>
</evidence>
<reference evidence="4" key="2">
    <citation type="journal article" date="2019" name="IMA Fungus">
        <title>Genome sequencing and comparison of five Tilletia species to identify candidate genes for the detection of regulated species infecting wheat.</title>
        <authorList>
            <person name="Nguyen H.D.T."/>
            <person name="Sultana T."/>
            <person name="Kesanakurti P."/>
            <person name="Hambleton S."/>
        </authorList>
    </citation>
    <scope>NUCLEOTIDE SEQUENCE</scope>
    <source>
        <strain evidence="4">DAOMC 238032</strain>
    </source>
</reference>
<protein>
    <recommendedName>
        <fullName evidence="7">Maintenance of ploidy protein mob1</fullName>
    </recommendedName>
</protein>
<dbReference type="Pfam" id="PF03637">
    <property type="entry name" value="Mob1_phocein"/>
    <property type="match status" value="1"/>
</dbReference>
<feature type="binding site" evidence="1">
    <location>
        <position position="201"/>
    </location>
    <ligand>
        <name>Zn(2+)</name>
        <dbReference type="ChEBI" id="CHEBI:29105"/>
    </ligand>
</feature>
<feature type="region of interest" description="Disordered" evidence="2">
    <location>
        <begin position="1"/>
        <end position="25"/>
    </location>
</feature>
<dbReference type="PANTHER" id="PTHR22599">
    <property type="entry name" value="MPS ONE BINDER KINASE ACTIVATOR-LIKE MOB"/>
    <property type="match status" value="1"/>
</dbReference>
<dbReference type="Proteomes" id="UP000836402">
    <property type="component" value="Unassembled WGS sequence"/>
</dbReference>
<organism evidence="4 5">
    <name type="scientific">Tilletia caries</name>
    <name type="common">wheat bunt fungus</name>
    <dbReference type="NCBI Taxonomy" id="13290"/>
    <lineage>
        <taxon>Eukaryota</taxon>
        <taxon>Fungi</taxon>
        <taxon>Dikarya</taxon>
        <taxon>Basidiomycota</taxon>
        <taxon>Ustilaginomycotina</taxon>
        <taxon>Exobasidiomycetes</taxon>
        <taxon>Tilletiales</taxon>
        <taxon>Tilletiaceae</taxon>
        <taxon>Tilletia</taxon>
    </lineage>
</organism>
<dbReference type="Gene3D" id="1.20.140.30">
    <property type="entry name" value="MOB kinase activator"/>
    <property type="match status" value="1"/>
</dbReference>
<keyword evidence="1" id="KW-0862">Zinc</keyword>
<dbReference type="EMBL" id="LWDD02000055">
    <property type="protein sequence ID" value="KAE8264622.1"/>
    <property type="molecule type" value="Genomic_DNA"/>
</dbReference>
<dbReference type="FunFam" id="1.20.140.30:FF:000001">
    <property type="entry name" value="MOB kinase activator 1A"/>
    <property type="match status" value="1"/>
</dbReference>